<organism evidence="3 4">
    <name type="scientific">Aquicella siphonis</name>
    <dbReference type="NCBI Taxonomy" id="254247"/>
    <lineage>
        <taxon>Bacteria</taxon>
        <taxon>Pseudomonadati</taxon>
        <taxon>Pseudomonadota</taxon>
        <taxon>Gammaproteobacteria</taxon>
        <taxon>Legionellales</taxon>
        <taxon>Coxiellaceae</taxon>
        <taxon>Aquicella</taxon>
    </lineage>
</organism>
<dbReference type="KEGG" id="asip:AQUSIP_02430"/>
<gene>
    <name evidence="3" type="primary">budC</name>
    <name evidence="3" type="ORF">AQUSIP_02430</name>
</gene>
<dbReference type="InterPro" id="IPR036291">
    <property type="entry name" value="NAD(P)-bd_dom_sf"/>
</dbReference>
<protein>
    <submittedName>
        <fullName evidence="3">Diacetyl reductase [(S)-acetoin forming]</fullName>
    </submittedName>
</protein>
<dbReference type="SUPFAM" id="SSF51735">
    <property type="entry name" value="NAD(P)-binding Rossmann-fold domains"/>
    <property type="match status" value="1"/>
</dbReference>
<dbReference type="RefSeq" id="WP_148337850.1">
    <property type="nucleotide sequence ID" value="NZ_LR699119.1"/>
</dbReference>
<dbReference type="InterPro" id="IPR002347">
    <property type="entry name" value="SDR_fam"/>
</dbReference>
<evidence type="ECO:0000256" key="1">
    <source>
        <dbReference type="ARBA" id="ARBA00006484"/>
    </source>
</evidence>
<dbReference type="PANTHER" id="PTHR43431">
    <property type="entry name" value="OXIDOREDUCTASE, SHORT CHAIN DEHYDROGENASE/REDUCTASE FAMILY (AFU_ORTHOLOGUE AFUA_5G14000)"/>
    <property type="match status" value="1"/>
</dbReference>
<dbReference type="EMBL" id="LR699119">
    <property type="protein sequence ID" value="VVC74969.1"/>
    <property type="molecule type" value="Genomic_DNA"/>
</dbReference>
<dbReference type="PANTHER" id="PTHR43431:SF7">
    <property type="entry name" value="OXIDOREDUCTASE, SHORT CHAIN DEHYDROGENASE_REDUCTASE FAMILY (AFU_ORTHOLOGUE AFUA_5G14000)"/>
    <property type="match status" value="1"/>
</dbReference>
<proteinExistence type="inferred from homology"/>
<reference evidence="3 4" key="1">
    <citation type="submission" date="2019-08" db="EMBL/GenBank/DDBJ databases">
        <authorList>
            <person name="Guy L."/>
        </authorList>
    </citation>
    <scope>NUCLEOTIDE SEQUENCE [LARGE SCALE GENOMIC DNA]</scope>
    <source>
        <strain evidence="3 4">SGT-108</strain>
    </source>
</reference>
<dbReference type="InterPro" id="IPR057326">
    <property type="entry name" value="KR_dom"/>
</dbReference>
<name>A0A5E4PDG7_9COXI</name>
<dbReference type="OrthoDB" id="5513072at2"/>
<dbReference type="Gene3D" id="3.40.50.720">
    <property type="entry name" value="NAD(P)-binding Rossmann-like Domain"/>
    <property type="match status" value="1"/>
</dbReference>
<evidence type="ECO:0000313" key="3">
    <source>
        <dbReference type="EMBL" id="VVC74969.1"/>
    </source>
</evidence>
<dbReference type="SMART" id="SM00822">
    <property type="entry name" value="PKS_KR"/>
    <property type="match status" value="1"/>
</dbReference>
<dbReference type="Proteomes" id="UP000324194">
    <property type="component" value="Chromosome 1"/>
</dbReference>
<dbReference type="AlphaFoldDB" id="A0A5E4PDG7"/>
<feature type="domain" description="Ketoreductase" evidence="2">
    <location>
        <begin position="4"/>
        <end position="180"/>
    </location>
</feature>
<evidence type="ECO:0000259" key="2">
    <source>
        <dbReference type="SMART" id="SM00822"/>
    </source>
</evidence>
<evidence type="ECO:0000313" key="4">
    <source>
        <dbReference type="Proteomes" id="UP000324194"/>
    </source>
</evidence>
<sequence>MNKKVCVIAGVGPGNGAAMAERFAKAGYSVALLARTPLFAEELAARIGEAHAYKCDVTDGDSVKNVFQEIRREQGEIDVVIYNAGSGAWGNVEEINSTVLESSWRVNTLGLLLVSQEVIPSMKQGRHGSIIVIGATASRRGGVRTAAFAPAKAAQRSLAESMAKYLWPHGIHVAVIIIDGVVDLPETRARLPEKSDDFFVKPSAVAETAYWLTQQPSSAWSFEVEARPFGENW</sequence>
<comment type="similarity">
    <text evidence="1">Belongs to the short-chain dehydrogenases/reductases (SDR) family.</text>
</comment>
<dbReference type="PRINTS" id="PR00081">
    <property type="entry name" value="GDHRDH"/>
</dbReference>
<keyword evidence="4" id="KW-1185">Reference proteome</keyword>
<dbReference type="Pfam" id="PF00106">
    <property type="entry name" value="adh_short"/>
    <property type="match status" value="1"/>
</dbReference>
<accession>A0A5E4PDG7</accession>